<name>A0AAE3NXX2_9RHOB</name>
<accession>A0AAE3NXX2</accession>
<evidence type="ECO:0000313" key="2">
    <source>
        <dbReference type="EMBL" id="MDF0604006.1"/>
    </source>
</evidence>
<keyword evidence="2" id="KW-0282">Flagellum</keyword>
<keyword evidence="2" id="KW-0966">Cell projection</keyword>
<keyword evidence="2" id="KW-0969">Cilium</keyword>
<sequence>LDVAAEEDAAAEVQIQALGQQLNAALARAAQEQRLRVQAEAARADAEEALRLERERISELETCLPD</sequence>
<organism evidence="2 3">
    <name type="scientific">Psychromarinibacter sediminicola</name>
    <dbReference type="NCBI Taxonomy" id="3033385"/>
    <lineage>
        <taxon>Bacteria</taxon>
        <taxon>Pseudomonadati</taxon>
        <taxon>Pseudomonadota</taxon>
        <taxon>Alphaproteobacteria</taxon>
        <taxon>Rhodobacterales</taxon>
        <taxon>Paracoccaceae</taxon>
        <taxon>Psychromarinibacter</taxon>
    </lineage>
</organism>
<dbReference type="AlphaFoldDB" id="A0AAE3NXX2"/>
<evidence type="ECO:0000256" key="1">
    <source>
        <dbReference type="SAM" id="Coils"/>
    </source>
</evidence>
<gene>
    <name evidence="2" type="ORF">P1J78_25200</name>
</gene>
<protein>
    <submittedName>
        <fullName evidence="2">Flagellar motor protein MotB</fullName>
    </submittedName>
</protein>
<reference evidence="2" key="1">
    <citation type="submission" date="2023-03" db="EMBL/GenBank/DDBJ databases">
        <title>Multiphase analysis and comparison of six strains from genera Psychromarinibacter, Lutimaribacter, and Maritimibacter, including a novel species: Psychromarinibacter sediminicola sp. nov.</title>
        <authorList>
            <person name="Wang Y.-H."/>
            <person name="Ye M.-Q."/>
            <person name="Du Z.-J."/>
        </authorList>
    </citation>
    <scope>NUCLEOTIDE SEQUENCE</scope>
    <source>
        <strain evidence="2">C21-152</strain>
    </source>
</reference>
<dbReference type="Proteomes" id="UP001220964">
    <property type="component" value="Unassembled WGS sequence"/>
</dbReference>
<feature type="coiled-coil region" evidence="1">
    <location>
        <begin position="27"/>
        <end position="63"/>
    </location>
</feature>
<dbReference type="EMBL" id="JARGYC010000239">
    <property type="protein sequence ID" value="MDF0604006.1"/>
    <property type="molecule type" value="Genomic_DNA"/>
</dbReference>
<keyword evidence="1" id="KW-0175">Coiled coil</keyword>
<comment type="caution">
    <text evidence="2">The sequence shown here is derived from an EMBL/GenBank/DDBJ whole genome shotgun (WGS) entry which is preliminary data.</text>
</comment>
<evidence type="ECO:0000313" key="3">
    <source>
        <dbReference type="Proteomes" id="UP001220964"/>
    </source>
</evidence>
<proteinExistence type="predicted"/>
<feature type="non-terminal residue" evidence="2">
    <location>
        <position position="1"/>
    </location>
</feature>
<keyword evidence="3" id="KW-1185">Reference proteome</keyword>